<dbReference type="Proteomes" id="UP000020077">
    <property type="component" value="Unassembled WGS sequence"/>
</dbReference>
<evidence type="ECO:0000313" key="1">
    <source>
        <dbReference type="EMBL" id="KFB71127.1"/>
    </source>
</evidence>
<accession>A0A080LS24</accession>
<dbReference type="EMBL" id="JDVG02000593">
    <property type="protein sequence ID" value="KFB71127.1"/>
    <property type="molecule type" value="Genomic_DNA"/>
</dbReference>
<organism evidence="1 2">
    <name type="scientific">Candidatus Accumulibacter phosphatis</name>
    <dbReference type="NCBI Taxonomy" id="327160"/>
    <lineage>
        <taxon>Bacteria</taxon>
        <taxon>Pseudomonadati</taxon>
        <taxon>Pseudomonadota</taxon>
        <taxon>Betaproteobacteria</taxon>
        <taxon>Candidatus Accumulibacter</taxon>
    </lineage>
</organism>
<sequence>MFPNQASRFLVAELIDTLEVIHGGNHPPAHFRAILRAPAIRVDLEFLSVMRFEHLHHQHRDRMQAEIRGAIADADFPVSVAARLGEGWQILEYLLVRVASRGGQLYRRIIGHRKHGQGGGGILHQFRADLAGASINWPTALFHAQKYPVVEYIRLGGIDRQTPVEIVRGIPIFFFDLQHPAKIVQGKQQEGLVFIRVGGNIALNPQPLFDRLVQQAPALKDQPKVESRLNEARRQGDRLPVSLFRSRQIPEIRQRRAEVEVRRMGVG</sequence>
<proteinExistence type="predicted"/>
<protein>
    <submittedName>
        <fullName evidence="1">Uncharacterized protein</fullName>
    </submittedName>
</protein>
<comment type="caution">
    <text evidence="1">The sequence shown here is derived from an EMBL/GenBank/DDBJ whole genome shotgun (WGS) entry which is preliminary data.</text>
</comment>
<dbReference type="AlphaFoldDB" id="A0A080LS24"/>
<reference evidence="1 2" key="1">
    <citation type="submission" date="2014-02" db="EMBL/GenBank/DDBJ databases">
        <title>Expanding our view of genomic diversity in Candidatus Accumulibacter clades.</title>
        <authorList>
            <person name="Skennerton C.T."/>
            <person name="Barr J.J."/>
            <person name="Slater F.R."/>
            <person name="Bond P.L."/>
            <person name="Tyson G.W."/>
        </authorList>
    </citation>
    <scope>NUCLEOTIDE SEQUENCE [LARGE SCALE GENOMIC DNA]</scope>
    <source>
        <strain evidence="2">BA-91</strain>
    </source>
</reference>
<gene>
    <name evidence="1" type="ORF">AW09_003753</name>
</gene>
<evidence type="ECO:0000313" key="2">
    <source>
        <dbReference type="Proteomes" id="UP000020077"/>
    </source>
</evidence>
<name>A0A080LS24_9PROT</name>